<proteinExistence type="predicted"/>
<organism evidence="2">
    <name type="scientific">marine sediment metagenome</name>
    <dbReference type="NCBI Taxonomy" id="412755"/>
    <lineage>
        <taxon>unclassified sequences</taxon>
        <taxon>metagenomes</taxon>
        <taxon>ecological metagenomes</taxon>
    </lineage>
</organism>
<sequence length="127" mass="14846">LSGSNLLTELIGLSILEQARLLTPYFIYGGIMFLLLGINTLLVTYFNRREWRRLEEKRLPETVRRKLADRDRTNRSLRYQIDKQDEVIEWFSVTIRAAAMHNHKVAEILQLPQPSPIRIIKENGVEG</sequence>
<gene>
    <name evidence="2" type="ORF">LCGC14_2859040</name>
</gene>
<evidence type="ECO:0000256" key="1">
    <source>
        <dbReference type="SAM" id="Phobius"/>
    </source>
</evidence>
<keyword evidence="1" id="KW-1133">Transmembrane helix</keyword>
<protein>
    <submittedName>
        <fullName evidence="2">Uncharacterized protein</fullName>
    </submittedName>
</protein>
<keyword evidence="1" id="KW-0812">Transmembrane</keyword>
<dbReference type="EMBL" id="LAZR01055207">
    <property type="protein sequence ID" value="KKK76897.1"/>
    <property type="molecule type" value="Genomic_DNA"/>
</dbReference>
<keyword evidence="1" id="KW-0472">Membrane</keyword>
<accession>A0A0F8Y666</accession>
<feature type="transmembrane region" description="Helical" evidence="1">
    <location>
        <begin position="25"/>
        <end position="46"/>
    </location>
</feature>
<feature type="non-terminal residue" evidence="2">
    <location>
        <position position="1"/>
    </location>
</feature>
<reference evidence="2" key="1">
    <citation type="journal article" date="2015" name="Nature">
        <title>Complex archaea that bridge the gap between prokaryotes and eukaryotes.</title>
        <authorList>
            <person name="Spang A."/>
            <person name="Saw J.H."/>
            <person name="Jorgensen S.L."/>
            <person name="Zaremba-Niedzwiedzka K."/>
            <person name="Martijn J."/>
            <person name="Lind A.E."/>
            <person name="van Eijk R."/>
            <person name="Schleper C."/>
            <person name="Guy L."/>
            <person name="Ettema T.J."/>
        </authorList>
    </citation>
    <scope>NUCLEOTIDE SEQUENCE</scope>
</reference>
<comment type="caution">
    <text evidence="2">The sequence shown here is derived from an EMBL/GenBank/DDBJ whole genome shotgun (WGS) entry which is preliminary data.</text>
</comment>
<evidence type="ECO:0000313" key="2">
    <source>
        <dbReference type="EMBL" id="KKK76897.1"/>
    </source>
</evidence>
<name>A0A0F8Y666_9ZZZZ</name>
<dbReference type="AlphaFoldDB" id="A0A0F8Y666"/>